<evidence type="ECO:0000313" key="3">
    <source>
        <dbReference type="Proteomes" id="UP000284407"/>
    </source>
</evidence>
<keyword evidence="1" id="KW-0812">Transmembrane</keyword>
<dbReference type="Proteomes" id="UP000284407">
    <property type="component" value="Unassembled WGS sequence"/>
</dbReference>
<name>A0A420DN71_9RHOB</name>
<accession>A0A420DN71</accession>
<dbReference type="EMBL" id="RAQK01000001">
    <property type="protein sequence ID" value="RKE95681.1"/>
    <property type="molecule type" value="Genomic_DNA"/>
</dbReference>
<dbReference type="AlphaFoldDB" id="A0A420DN71"/>
<sequence>MGFFRNIWDGLLSLGAFILTLVVFGAPAWATFTAVTGGLVTAWVYVPLVGMLYVGLNLAIALLRKALDGVAPLRDRKRN</sequence>
<keyword evidence="1" id="KW-1133">Transmembrane helix</keyword>
<dbReference type="OrthoDB" id="7726575at2"/>
<comment type="caution">
    <text evidence="2">The sequence shown here is derived from an EMBL/GenBank/DDBJ whole genome shotgun (WGS) entry which is preliminary data.</text>
</comment>
<evidence type="ECO:0000256" key="1">
    <source>
        <dbReference type="SAM" id="Phobius"/>
    </source>
</evidence>
<gene>
    <name evidence="2" type="ORF">C8N30_0218</name>
</gene>
<dbReference type="RefSeq" id="WP_025062639.1">
    <property type="nucleotide sequence ID" value="NZ_RAQK01000001.1"/>
</dbReference>
<proteinExistence type="predicted"/>
<protein>
    <submittedName>
        <fullName evidence="2">Uncharacterized protein</fullName>
    </submittedName>
</protein>
<organism evidence="2 3">
    <name type="scientific">Sulfitobacter guttiformis</name>
    <dbReference type="NCBI Taxonomy" id="74349"/>
    <lineage>
        <taxon>Bacteria</taxon>
        <taxon>Pseudomonadati</taxon>
        <taxon>Pseudomonadota</taxon>
        <taxon>Alphaproteobacteria</taxon>
        <taxon>Rhodobacterales</taxon>
        <taxon>Roseobacteraceae</taxon>
        <taxon>Sulfitobacter</taxon>
    </lineage>
</organism>
<reference evidence="2 3" key="1">
    <citation type="submission" date="2018-09" db="EMBL/GenBank/DDBJ databases">
        <title>Genomic Encyclopedia of Archaeal and Bacterial Type Strains, Phase II (KMG-II): from individual species to whole genera.</title>
        <authorList>
            <person name="Goeker M."/>
        </authorList>
    </citation>
    <scope>NUCLEOTIDE SEQUENCE [LARGE SCALE GENOMIC DNA]</scope>
    <source>
        <strain evidence="2 3">DSM 11458</strain>
    </source>
</reference>
<keyword evidence="1" id="KW-0472">Membrane</keyword>
<keyword evidence="3" id="KW-1185">Reference proteome</keyword>
<dbReference type="STRING" id="1443111.Z949_2176"/>
<feature type="transmembrane region" description="Helical" evidence="1">
    <location>
        <begin position="40"/>
        <end position="63"/>
    </location>
</feature>
<evidence type="ECO:0000313" key="2">
    <source>
        <dbReference type="EMBL" id="RKE95681.1"/>
    </source>
</evidence>